<accession>A0ACC6P215</accession>
<sequence length="553" mass="60161">MSQITPQNRQRRDFLRLSAATGVAAALTAGLAACGKGPESSGSMAAAPAAAADGTAGAPAQDVNVMIGYNNNSSWDPVNTTGSAFAMAAHNHIYEALFDGDPYTREPYAALASALPDAEALKGKDLTVTLREGATWHDGQPVVADDVVYTFERILNAEKRVLLYAFFGTWLDKVEKKDDRTVVLHMKFPFQDALKRLSVAKIVPRHAYEGKSDEWLKDGSNQIGSGPYRVTRYVSGSLAKFERYDKYNGPLKPMIKTMQWNVTVDASARVAQLTAAQGGMLASDNIPQDNIESLQQAGITVEGAGSMNMLALVFNAAKKPYSDLRVRQALFYAIDTDKLMAIAIKGKGKLASCYLNEENPSYSKASDVYAYNPDKAKALLAEAGVKGLKITLKAVNISWLATAVNTIKESWDAIGVETTLEVMDTAALASQMASKGDFDVSAWSSNPTQFSIDADLNIRWFYAADSKHLQWSGWDKTADYKKLEKTLNDALASADATEHKKLLDSALGTIAHQAVIYPVMHMQLFSGWHADKLEGMKALNYPGLYLNRAKRIA</sequence>
<evidence type="ECO:0000313" key="1">
    <source>
        <dbReference type="EMBL" id="MEJ7138251.1"/>
    </source>
</evidence>
<evidence type="ECO:0000313" key="2">
    <source>
        <dbReference type="Proteomes" id="UP001364695"/>
    </source>
</evidence>
<dbReference type="Proteomes" id="UP001364695">
    <property type="component" value="Unassembled WGS sequence"/>
</dbReference>
<protein>
    <submittedName>
        <fullName evidence="1">ABC transporter substrate-binding protein</fullName>
    </submittedName>
</protein>
<comment type="caution">
    <text evidence="1">The sequence shown here is derived from an EMBL/GenBank/DDBJ whole genome shotgun (WGS) entry which is preliminary data.</text>
</comment>
<name>A0ACC6P215_9BURK</name>
<organism evidence="1 2">
    <name type="scientific">Amphibiibacter pelophylacis</name>
    <dbReference type="NCBI Taxonomy" id="1799477"/>
    <lineage>
        <taxon>Bacteria</taxon>
        <taxon>Pseudomonadati</taxon>
        <taxon>Pseudomonadota</taxon>
        <taxon>Betaproteobacteria</taxon>
        <taxon>Burkholderiales</taxon>
        <taxon>Sphaerotilaceae</taxon>
        <taxon>Amphibiibacter</taxon>
    </lineage>
</organism>
<proteinExistence type="predicted"/>
<reference evidence="1" key="1">
    <citation type="submission" date="2023-10" db="EMBL/GenBank/DDBJ databases">
        <title>Amphibacter perezi, gen. nov., sp. nov. a novel taxa of the family Comamonadaceae, class Betaproteobacteria isolated from the skin microbiota of Pelophylax perezi from different populations.</title>
        <authorList>
            <person name="Costa S."/>
            <person name="Proenca D.N."/>
            <person name="Lopes I."/>
            <person name="Morais P.V."/>
        </authorList>
    </citation>
    <scope>NUCLEOTIDE SEQUENCE</scope>
    <source>
        <strain evidence="1">SL12-8</strain>
    </source>
</reference>
<keyword evidence="2" id="KW-1185">Reference proteome</keyword>
<dbReference type="EMBL" id="JAWDIE010000009">
    <property type="protein sequence ID" value="MEJ7138251.1"/>
    <property type="molecule type" value="Genomic_DNA"/>
</dbReference>
<gene>
    <name evidence="1" type="ORF">RV045_07385</name>
</gene>